<proteinExistence type="predicted"/>
<comment type="caution">
    <text evidence="1">The sequence shown here is derived from an EMBL/GenBank/DDBJ whole genome shotgun (WGS) entry which is preliminary data.</text>
</comment>
<evidence type="ECO:0000313" key="1">
    <source>
        <dbReference type="EMBL" id="MCI63189.1"/>
    </source>
</evidence>
<feature type="non-terminal residue" evidence="1">
    <location>
        <position position="34"/>
    </location>
</feature>
<dbReference type="AlphaFoldDB" id="A0A392TPS1"/>
<accession>A0A392TPS1</accession>
<dbReference type="Proteomes" id="UP000265520">
    <property type="component" value="Unassembled WGS sequence"/>
</dbReference>
<protein>
    <submittedName>
        <fullName evidence="1">Uncharacterized protein</fullName>
    </submittedName>
</protein>
<organism evidence="1 2">
    <name type="scientific">Trifolium medium</name>
    <dbReference type="NCBI Taxonomy" id="97028"/>
    <lineage>
        <taxon>Eukaryota</taxon>
        <taxon>Viridiplantae</taxon>
        <taxon>Streptophyta</taxon>
        <taxon>Embryophyta</taxon>
        <taxon>Tracheophyta</taxon>
        <taxon>Spermatophyta</taxon>
        <taxon>Magnoliopsida</taxon>
        <taxon>eudicotyledons</taxon>
        <taxon>Gunneridae</taxon>
        <taxon>Pentapetalae</taxon>
        <taxon>rosids</taxon>
        <taxon>fabids</taxon>
        <taxon>Fabales</taxon>
        <taxon>Fabaceae</taxon>
        <taxon>Papilionoideae</taxon>
        <taxon>50 kb inversion clade</taxon>
        <taxon>NPAAA clade</taxon>
        <taxon>Hologalegina</taxon>
        <taxon>IRL clade</taxon>
        <taxon>Trifolieae</taxon>
        <taxon>Trifolium</taxon>
    </lineage>
</organism>
<dbReference type="EMBL" id="LXQA010632574">
    <property type="protein sequence ID" value="MCI63189.1"/>
    <property type="molecule type" value="Genomic_DNA"/>
</dbReference>
<keyword evidence="2" id="KW-1185">Reference proteome</keyword>
<evidence type="ECO:0000313" key="2">
    <source>
        <dbReference type="Proteomes" id="UP000265520"/>
    </source>
</evidence>
<sequence>MGNDRLASSCESSCNCINGDSALIAFALFSALPL</sequence>
<name>A0A392TPS1_9FABA</name>
<reference evidence="1 2" key="1">
    <citation type="journal article" date="2018" name="Front. Plant Sci.">
        <title>Red Clover (Trifolium pratense) and Zigzag Clover (T. medium) - A Picture of Genomic Similarities and Differences.</title>
        <authorList>
            <person name="Dluhosova J."/>
            <person name="Istvanek J."/>
            <person name="Nedelnik J."/>
            <person name="Repkova J."/>
        </authorList>
    </citation>
    <scope>NUCLEOTIDE SEQUENCE [LARGE SCALE GENOMIC DNA]</scope>
    <source>
        <strain evidence="2">cv. 10/8</strain>
        <tissue evidence="1">Leaf</tissue>
    </source>
</reference>